<keyword evidence="2" id="KW-1185">Reference proteome</keyword>
<gene>
    <name evidence="1" type="ORF">PIB30_072111</name>
</gene>
<evidence type="ECO:0000313" key="1">
    <source>
        <dbReference type="EMBL" id="MED6125808.1"/>
    </source>
</evidence>
<dbReference type="Proteomes" id="UP001341840">
    <property type="component" value="Unassembled WGS sequence"/>
</dbReference>
<name>A0ABU6RPW2_9FABA</name>
<protein>
    <submittedName>
        <fullName evidence="1">Uncharacterized protein</fullName>
    </submittedName>
</protein>
<comment type="caution">
    <text evidence="1">The sequence shown here is derived from an EMBL/GenBank/DDBJ whole genome shotgun (WGS) entry which is preliminary data.</text>
</comment>
<sequence>MEAKSAVPLKQMFNNAARADWDVLIYFKEDKRPKHCERFYGQKLILSSWSSIIKLKYVKNFLGDEFANHMMIEAKVYLPSTRGKVPELLTKNETKKGREQERKGKVFWNEVE</sequence>
<proteinExistence type="predicted"/>
<dbReference type="EMBL" id="JASCZI010031055">
    <property type="protein sequence ID" value="MED6125808.1"/>
    <property type="molecule type" value="Genomic_DNA"/>
</dbReference>
<evidence type="ECO:0000313" key="2">
    <source>
        <dbReference type="Proteomes" id="UP001341840"/>
    </source>
</evidence>
<accession>A0ABU6RPW2</accession>
<reference evidence="1 2" key="1">
    <citation type="journal article" date="2023" name="Plants (Basel)">
        <title>Bridging the Gap: Combining Genomics and Transcriptomics Approaches to Understand Stylosanthes scabra, an Orphan Legume from the Brazilian Caatinga.</title>
        <authorList>
            <person name="Ferreira-Neto J.R.C."/>
            <person name="da Silva M.D."/>
            <person name="Binneck E."/>
            <person name="de Melo N.F."/>
            <person name="da Silva R.H."/>
            <person name="de Melo A.L.T.M."/>
            <person name="Pandolfi V."/>
            <person name="Bustamante F.O."/>
            <person name="Brasileiro-Vidal A.C."/>
            <person name="Benko-Iseppon A.M."/>
        </authorList>
    </citation>
    <scope>NUCLEOTIDE SEQUENCE [LARGE SCALE GENOMIC DNA]</scope>
    <source>
        <tissue evidence="1">Leaves</tissue>
    </source>
</reference>
<organism evidence="1 2">
    <name type="scientific">Stylosanthes scabra</name>
    <dbReference type="NCBI Taxonomy" id="79078"/>
    <lineage>
        <taxon>Eukaryota</taxon>
        <taxon>Viridiplantae</taxon>
        <taxon>Streptophyta</taxon>
        <taxon>Embryophyta</taxon>
        <taxon>Tracheophyta</taxon>
        <taxon>Spermatophyta</taxon>
        <taxon>Magnoliopsida</taxon>
        <taxon>eudicotyledons</taxon>
        <taxon>Gunneridae</taxon>
        <taxon>Pentapetalae</taxon>
        <taxon>rosids</taxon>
        <taxon>fabids</taxon>
        <taxon>Fabales</taxon>
        <taxon>Fabaceae</taxon>
        <taxon>Papilionoideae</taxon>
        <taxon>50 kb inversion clade</taxon>
        <taxon>dalbergioids sensu lato</taxon>
        <taxon>Dalbergieae</taxon>
        <taxon>Pterocarpus clade</taxon>
        <taxon>Stylosanthes</taxon>
    </lineage>
</organism>